<accession>A0A495VUM2</accession>
<evidence type="ECO:0000313" key="2">
    <source>
        <dbReference type="EMBL" id="RKT53111.1"/>
    </source>
</evidence>
<dbReference type="InterPro" id="IPR000182">
    <property type="entry name" value="GNAT_dom"/>
</dbReference>
<dbReference type="GO" id="GO:0016747">
    <property type="term" value="F:acyltransferase activity, transferring groups other than amino-acyl groups"/>
    <property type="evidence" value="ECO:0007669"/>
    <property type="project" value="InterPro"/>
</dbReference>
<dbReference type="Gene3D" id="3.40.630.30">
    <property type="match status" value="1"/>
</dbReference>
<reference evidence="2 3" key="1">
    <citation type="submission" date="2018-10" db="EMBL/GenBank/DDBJ databases">
        <title>Sequencing the genomes of 1000 actinobacteria strains.</title>
        <authorList>
            <person name="Klenk H.-P."/>
        </authorList>
    </citation>
    <scope>NUCLEOTIDE SEQUENCE [LARGE SCALE GENOMIC DNA]</scope>
    <source>
        <strain evidence="2 3">DSM 43800</strain>
    </source>
</reference>
<dbReference type="PROSITE" id="PS51186">
    <property type="entry name" value="GNAT"/>
    <property type="match status" value="1"/>
</dbReference>
<feature type="domain" description="N-acetyltransferase" evidence="1">
    <location>
        <begin position="8"/>
        <end position="171"/>
    </location>
</feature>
<dbReference type="AlphaFoldDB" id="A0A495VUM2"/>
<dbReference type="InterPro" id="IPR016181">
    <property type="entry name" value="Acyl_CoA_acyltransferase"/>
</dbReference>
<dbReference type="PANTHER" id="PTHR43792">
    <property type="entry name" value="GNAT FAMILY, PUTATIVE (AFU_ORTHOLOGUE AFUA_3G00765)-RELATED-RELATED"/>
    <property type="match status" value="1"/>
</dbReference>
<dbReference type="PANTHER" id="PTHR43792:SF1">
    <property type="entry name" value="N-ACETYLTRANSFERASE DOMAIN-CONTAINING PROTEIN"/>
    <property type="match status" value="1"/>
</dbReference>
<dbReference type="SUPFAM" id="SSF55729">
    <property type="entry name" value="Acyl-CoA N-acyltransferases (Nat)"/>
    <property type="match status" value="1"/>
</dbReference>
<keyword evidence="2" id="KW-0808">Transferase</keyword>
<proteinExistence type="predicted"/>
<dbReference type="OrthoDB" id="9814648at2"/>
<organism evidence="2 3">
    <name type="scientific">Saccharothrix australiensis</name>
    <dbReference type="NCBI Taxonomy" id="2072"/>
    <lineage>
        <taxon>Bacteria</taxon>
        <taxon>Bacillati</taxon>
        <taxon>Actinomycetota</taxon>
        <taxon>Actinomycetes</taxon>
        <taxon>Pseudonocardiales</taxon>
        <taxon>Pseudonocardiaceae</taxon>
        <taxon>Saccharothrix</taxon>
    </lineage>
</organism>
<dbReference type="Proteomes" id="UP000282084">
    <property type="component" value="Unassembled WGS sequence"/>
</dbReference>
<keyword evidence="3" id="KW-1185">Reference proteome</keyword>
<evidence type="ECO:0000259" key="1">
    <source>
        <dbReference type="PROSITE" id="PS51186"/>
    </source>
</evidence>
<dbReference type="InterPro" id="IPR051531">
    <property type="entry name" value="N-acetyltransferase"/>
</dbReference>
<dbReference type="EMBL" id="RBXO01000001">
    <property type="protein sequence ID" value="RKT53111.1"/>
    <property type="molecule type" value="Genomic_DNA"/>
</dbReference>
<dbReference type="Pfam" id="PF13302">
    <property type="entry name" value="Acetyltransf_3"/>
    <property type="match status" value="1"/>
</dbReference>
<gene>
    <name evidence="2" type="ORF">C8E97_1662</name>
</gene>
<protein>
    <submittedName>
        <fullName evidence="2">RimJ/RimL family protein N-acetyltransferase</fullName>
    </submittedName>
</protein>
<sequence length="180" mass="20568">MTLRTDRLALRRFRPDDAAAFAAYRSDPEVARYQSWEPPFPPAVAEEFMREMAGLDPVEPGWFQYAIDVGGMLIGDVGVNLHENRRQAEIGYTITTAHQGKGYATEAVGRVLEHLFVDRGLHKVSAECDARNERSAKLLARLGFRHEGTLVEHTWAKGEWTDDLLFGLLDREWRTIERNR</sequence>
<comment type="caution">
    <text evidence="2">The sequence shown here is derived from an EMBL/GenBank/DDBJ whole genome shotgun (WGS) entry which is preliminary data.</text>
</comment>
<evidence type="ECO:0000313" key="3">
    <source>
        <dbReference type="Proteomes" id="UP000282084"/>
    </source>
</evidence>
<name>A0A495VUM2_9PSEU</name>
<dbReference type="RefSeq" id="WP_121003143.1">
    <property type="nucleotide sequence ID" value="NZ_RBXO01000001.1"/>
</dbReference>